<dbReference type="PROSITE" id="PS51257">
    <property type="entry name" value="PROKAR_LIPOPROTEIN"/>
    <property type="match status" value="1"/>
</dbReference>
<evidence type="ECO:0000313" key="3">
    <source>
        <dbReference type="EMBL" id="RFP62400.1"/>
    </source>
</evidence>
<feature type="compositionally biased region" description="Pro residues" evidence="1">
    <location>
        <begin position="56"/>
        <end position="68"/>
    </location>
</feature>
<dbReference type="OrthoDB" id="485556at2"/>
<reference evidence="3 4" key="1">
    <citation type="submission" date="2018-08" db="EMBL/GenBank/DDBJ databases">
        <title>Lysobacter weifangensis sp. nov., a new member of the family 'Xanthomonadaceae', isolated from soil in a farmland.</title>
        <authorList>
            <person name="Zhao H."/>
        </authorList>
    </citation>
    <scope>NUCLEOTIDE SEQUENCE [LARGE SCALE GENOMIC DNA]</scope>
    <source>
        <strain evidence="3 4">WF-2</strain>
    </source>
</reference>
<accession>A0A372DS70</accession>
<feature type="signal peptide" evidence="2">
    <location>
        <begin position="1"/>
        <end position="21"/>
    </location>
</feature>
<evidence type="ECO:0008006" key="5">
    <source>
        <dbReference type="Google" id="ProtNLM"/>
    </source>
</evidence>
<keyword evidence="2" id="KW-0732">Signal</keyword>
<dbReference type="RefSeq" id="WP_117201220.1">
    <property type="nucleotide sequence ID" value="NZ_JBHTBK010000005.1"/>
</dbReference>
<evidence type="ECO:0000256" key="1">
    <source>
        <dbReference type="SAM" id="MobiDB-lite"/>
    </source>
</evidence>
<evidence type="ECO:0000256" key="2">
    <source>
        <dbReference type="SAM" id="SignalP"/>
    </source>
</evidence>
<protein>
    <recommendedName>
        <fullName evidence="5">Lipoprotein</fullName>
    </recommendedName>
</protein>
<comment type="caution">
    <text evidence="3">The sequence shown here is derived from an EMBL/GenBank/DDBJ whole genome shotgun (WGS) entry which is preliminary data.</text>
</comment>
<feature type="compositionally biased region" description="Low complexity" evidence="1">
    <location>
        <begin position="89"/>
        <end position="120"/>
    </location>
</feature>
<feature type="region of interest" description="Disordered" evidence="1">
    <location>
        <begin position="24"/>
        <end position="120"/>
    </location>
</feature>
<organism evidence="3 4">
    <name type="scientific">Cognatiluteimonas weifangensis</name>
    <dbReference type="NCBI Taxonomy" id="2303539"/>
    <lineage>
        <taxon>Bacteria</taxon>
        <taxon>Pseudomonadati</taxon>
        <taxon>Pseudomonadota</taxon>
        <taxon>Gammaproteobacteria</taxon>
        <taxon>Lysobacterales</taxon>
        <taxon>Lysobacteraceae</taxon>
        <taxon>Cognatiluteimonas</taxon>
    </lineage>
</organism>
<dbReference type="EMBL" id="QVPD01000001">
    <property type="protein sequence ID" value="RFP62400.1"/>
    <property type="molecule type" value="Genomic_DNA"/>
</dbReference>
<proteinExistence type="predicted"/>
<feature type="compositionally biased region" description="Low complexity" evidence="1">
    <location>
        <begin position="29"/>
        <end position="38"/>
    </location>
</feature>
<gene>
    <name evidence="3" type="ORF">D0Y53_00845</name>
</gene>
<evidence type="ECO:0000313" key="4">
    <source>
        <dbReference type="Proteomes" id="UP000262917"/>
    </source>
</evidence>
<sequence>MRAIGRLLALPCLLLLLSACGDGTRSDAADATASGADANLPKPEATRGSVTGMPDTPGPGPVGPPPANPALDGLPSDTTLAGDGSFGLPPADGSAPATDAPAGAAQAGDPQAGGAVEAAAAEPTAQDAAAVVREYYAALDARQPARARALWIDAGRAGTSPFADGFAEGTQVSVELRTPGRVDAAAGSRYIQLPVAVRVSARDGSVRRYVGTHTLQRAVVAGASAEQRAWRIVAADLREVE</sequence>
<feature type="chain" id="PRO_5016646185" description="Lipoprotein" evidence="2">
    <location>
        <begin position="22"/>
        <end position="241"/>
    </location>
</feature>
<name>A0A372DS70_9GAMM</name>
<dbReference type="Proteomes" id="UP000262917">
    <property type="component" value="Unassembled WGS sequence"/>
</dbReference>
<keyword evidence="4" id="KW-1185">Reference proteome</keyword>
<dbReference type="AlphaFoldDB" id="A0A372DS70"/>